<protein>
    <submittedName>
        <fullName evidence="2">Uncharacterized protein</fullName>
    </submittedName>
</protein>
<evidence type="ECO:0000256" key="1">
    <source>
        <dbReference type="SAM" id="MobiDB-lite"/>
    </source>
</evidence>
<name>A0AAD6XNH4_9AGAR</name>
<dbReference type="Proteomes" id="UP001222325">
    <property type="component" value="Unassembled WGS sequence"/>
</dbReference>
<gene>
    <name evidence="2" type="ORF">B0H15DRAFT_424509</name>
</gene>
<feature type="region of interest" description="Disordered" evidence="1">
    <location>
        <begin position="141"/>
        <end position="185"/>
    </location>
</feature>
<sequence length="203" mass="22536">MILVKAQSCAFGQHPRIRIRIILPTSRPRSFDKKNPASCELERPNGNIEEYRGPAREAPPKDCQKKSSDTSVQIWPEKAIIFHTSTGARVIGGCVRGRRLRAAPAETRIAIAVRIINQAQKRPSIGQHSSRETYRAAMPRYPLGDVGLKNPPEIPSKRATRPTRRGKIWSSKTPSFGQGNHKFSASKVNFPDNHLMDLPVAGA</sequence>
<reference evidence="2" key="1">
    <citation type="submission" date="2023-03" db="EMBL/GenBank/DDBJ databases">
        <title>Massive genome expansion in bonnet fungi (Mycena s.s.) driven by repeated elements and novel gene families across ecological guilds.</title>
        <authorList>
            <consortium name="Lawrence Berkeley National Laboratory"/>
            <person name="Harder C.B."/>
            <person name="Miyauchi S."/>
            <person name="Viragh M."/>
            <person name="Kuo A."/>
            <person name="Thoen E."/>
            <person name="Andreopoulos B."/>
            <person name="Lu D."/>
            <person name="Skrede I."/>
            <person name="Drula E."/>
            <person name="Henrissat B."/>
            <person name="Morin E."/>
            <person name="Kohler A."/>
            <person name="Barry K."/>
            <person name="LaButti K."/>
            <person name="Morin E."/>
            <person name="Salamov A."/>
            <person name="Lipzen A."/>
            <person name="Mereny Z."/>
            <person name="Hegedus B."/>
            <person name="Baldrian P."/>
            <person name="Stursova M."/>
            <person name="Weitz H."/>
            <person name="Taylor A."/>
            <person name="Grigoriev I.V."/>
            <person name="Nagy L.G."/>
            <person name="Martin F."/>
            <person name="Kauserud H."/>
        </authorList>
    </citation>
    <scope>NUCLEOTIDE SEQUENCE</scope>
    <source>
        <strain evidence="2">CBHHK173m</strain>
    </source>
</reference>
<dbReference type="EMBL" id="JARJCN010000041">
    <property type="protein sequence ID" value="KAJ7083390.1"/>
    <property type="molecule type" value="Genomic_DNA"/>
</dbReference>
<dbReference type="AlphaFoldDB" id="A0AAD6XNH4"/>
<proteinExistence type="predicted"/>
<feature type="region of interest" description="Disordered" evidence="1">
    <location>
        <begin position="32"/>
        <end position="68"/>
    </location>
</feature>
<evidence type="ECO:0000313" key="2">
    <source>
        <dbReference type="EMBL" id="KAJ7083390.1"/>
    </source>
</evidence>
<comment type="caution">
    <text evidence="2">The sequence shown here is derived from an EMBL/GenBank/DDBJ whole genome shotgun (WGS) entry which is preliminary data.</text>
</comment>
<feature type="compositionally biased region" description="Polar residues" evidence="1">
    <location>
        <begin position="170"/>
        <end position="185"/>
    </location>
</feature>
<evidence type="ECO:0000313" key="3">
    <source>
        <dbReference type="Proteomes" id="UP001222325"/>
    </source>
</evidence>
<keyword evidence="3" id="KW-1185">Reference proteome</keyword>
<feature type="compositionally biased region" description="Basic residues" evidence="1">
    <location>
        <begin position="158"/>
        <end position="167"/>
    </location>
</feature>
<accession>A0AAD6XNH4</accession>
<organism evidence="2 3">
    <name type="scientific">Mycena belliarum</name>
    <dbReference type="NCBI Taxonomy" id="1033014"/>
    <lineage>
        <taxon>Eukaryota</taxon>
        <taxon>Fungi</taxon>
        <taxon>Dikarya</taxon>
        <taxon>Basidiomycota</taxon>
        <taxon>Agaricomycotina</taxon>
        <taxon>Agaricomycetes</taxon>
        <taxon>Agaricomycetidae</taxon>
        <taxon>Agaricales</taxon>
        <taxon>Marasmiineae</taxon>
        <taxon>Mycenaceae</taxon>
        <taxon>Mycena</taxon>
    </lineage>
</organism>